<dbReference type="Gene3D" id="1.50.10.10">
    <property type="match status" value="1"/>
</dbReference>
<dbReference type="InterPro" id="IPR012341">
    <property type="entry name" value="6hp_glycosidase-like_sf"/>
</dbReference>
<comment type="subunit">
    <text evidence="10">Homodimer. Forms a heterodimer with renin and inhibits its activity.</text>
</comment>
<proteinExistence type="inferred from homology"/>
<evidence type="ECO:0000256" key="10">
    <source>
        <dbReference type="ARBA" id="ARBA00046544"/>
    </source>
</evidence>
<evidence type="ECO:0000256" key="2">
    <source>
        <dbReference type="ARBA" id="ARBA00008558"/>
    </source>
</evidence>
<dbReference type="EC" id="5.1.3.8" evidence="3"/>
<keyword evidence="5 11" id="KW-0413">Isomerase</keyword>
<dbReference type="PANTHER" id="PTHR15108">
    <property type="entry name" value="N-ACYLGLUCOSAMINE-2-EPIMERASE"/>
    <property type="match status" value="1"/>
</dbReference>
<dbReference type="SUPFAM" id="SSF48208">
    <property type="entry name" value="Six-hairpin glycosidases"/>
    <property type="match status" value="1"/>
</dbReference>
<evidence type="ECO:0000256" key="6">
    <source>
        <dbReference type="ARBA" id="ARBA00031608"/>
    </source>
</evidence>
<comment type="catalytic activity">
    <reaction evidence="9">
        <text>an N-acyl-D-glucosamine = an N-acyl-D-mannosamine</text>
        <dbReference type="Rhea" id="RHEA:19033"/>
        <dbReference type="ChEBI" id="CHEBI:16062"/>
        <dbReference type="ChEBI" id="CHEBI:17274"/>
        <dbReference type="EC" id="5.1.3.8"/>
    </reaction>
    <physiologicalReaction direction="left-to-right" evidence="9">
        <dbReference type="Rhea" id="RHEA:19034"/>
    </physiologicalReaction>
    <physiologicalReaction direction="right-to-left" evidence="9">
        <dbReference type="Rhea" id="RHEA:19035"/>
    </physiologicalReaction>
</comment>
<evidence type="ECO:0000256" key="5">
    <source>
        <dbReference type="ARBA" id="ARBA00023235"/>
    </source>
</evidence>
<dbReference type="FunFam" id="1.50.10.10:FF:000021">
    <property type="entry name" value="N-acylglucosamine 2-epimerase"/>
    <property type="match status" value="1"/>
</dbReference>
<accession>A0A8S3SH50</accession>
<keyword evidence="12" id="KW-1185">Reference proteome</keyword>
<evidence type="ECO:0000256" key="4">
    <source>
        <dbReference type="ARBA" id="ARBA00014959"/>
    </source>
</evidence>
<dbReference type="AlphaFoldDB" id="A0A8S3SH50"/>
<comment type="similarity">
    <text evidence="2">Belongs to the N-acylglucosamine 2-epimerase family.</text>
</comment>
<evidence type="ECO:0000256" key="8">
    <source>
        <dbReference type="ARBA" id="ARBA00033215"/>
    </source>
</evidence>
<gene>
    <name evidence="11" type="ORF">MEDL_29989</name>
</gene>
<dbReference type="OrthoDB" id="414129at2759"/>
<name>A0A8S3SH50_MYTED</name>
<reference evidence="11" key="1">
    <citation type="submission" date="2021-03" db="EMBL/GenBank/DDBJ databases">
        <authorList>
            <person name="Bekaert M."/>
        </authorList>
    </citation>
    <scope>NUCLEOTIDE SEQUENCE</scope>
</reference>
<evidence type="ECO:0000313" key="11">
    <source>
        <dbReference type="EMBL" id="CAG2216239.1"/>
    </source>
</evidence>
<evidence type="ECO:0000256" key="1">
    <source>
        <dbReference type="ARBA" id="ARBA00004878"/>
    </source>
</evidence>
<evidence type="ECO:0000256" key="9">
    <source>
        <dbReference type="ARBA" id="ARBA00034243"/>
    </source>
</evidence>
<evidence type="ECO:0000256" key="7">
    <source>
        <dbReference type="ARBA" id="ARBA00031909"/>
    </source>
</evidence>
<dbReference type="EMBL" id="CAJPWZ010001475">
    <property type="protein sequence ID" value="CAG2216239.1"/>
    <property type="molecule type" value="Genomic_DNA"/>
</dbReference>
<organism evidence="11 12">
    <name type="scientific">Mytilus edulis</name>
    <name type="common">Blue mussel</name>
    <dbReference type="NCBI Taxonomy" id="6550"/>
    <lineage>
        <taxon>Eukaryota</taxon>
        <taxon>Metazoa</taxon>
        <taxon>Spiralia</taxon>
        <taxon>Lophotrochozoa</taxon>
        <taxon>Mollusca</taxon>
        <taxon>Bivalvia</taxon>
        <taxon>Autobranchia</taxon>
        <taxon>Pteriomorphia</taxon>
        <taxon>Mytilida</taxon>
        <taxon>Mytiloidea</taxon>
        <taxon>Mytilidae</taxon>
        <taxon>Mytilinae</taxon>
        <taxon>Mytilus</taxon>
    </lineage>
</organism>
<dbReference type="GO" id="GO:0005975">
    <property type="term" value="P:carbohydrate metabolic process"/>
    <property type="evidence" value="ECO:0007669"/>
    <property type="project" value="InterPro"/>
</dbReference>
<dbReference type="Pfam" id="PF07221">
    <property type="entry name" value="GlcNAc_2-epim"/>
    <property type="match status" value="1"/>
</dbReference>
<dbReference type="Proteomes" id="UP000683360">
    <property type="component" value="Unassembled WGS sequence"/>
</dbReference>
<evidence type="ECO:0000256" key="3">
    <source>
        <dbReference type="ARBA" id="ARBA00013176"/>
    </source>
</evidence>
<dbReference type="InterPro" id="IPR008928">
    <property type="entry name" value="6-hairpin_glycosidase_sf"/>
</dbReference>
<comment type="pathway">
    <text evidence="1">Amino-sugar metabolism; N-acetylneuraminate degradation.</text>
</comment>
<dbReference type="InterPro" id="IPR010819">
    <property type="entry name" value="AGE/CE"/>
</dbReference>
<protein>
    <recommendedName>
        <fullName evidence="4">N-acylglucosamine 2-epimerase</fullName>
        <ecNumber evidence="3">5.1.3.8</ecNumber>
    </recommendedName>
    <alternativeName>
        <fullName evidence="8">GlcNAc 2-epimerase</fullName>
    </alternativeName>
    <alternativeName>
        <fullName evidence="6">N-acetyl-D-glucosamine 2-epimerase</fullName>
    </alternativeName>
    <alternativeName>
        <fullName evidence="7">Renin-binding protein</fullName>
    </alternativeName>
</protein>
<dbReference type="GO" id="GO:0050121">
    <property type="term" value="F:N-acylglucosamine 2-epimerase activity"/>
    <property type="evidence" value="ECO:0007669"/>
    <property type="project" value="UniProtKB-EC"/>
</dbReference>
<comment type="caution">
    <text evidence="11">The sequence shown here is derived from an EMBL/GenBank/DDBJ whole genome shotgun (WGS) entry which is preliminary data.</text>
</comment>
<evidence type="ECO:0000313" key="12">
    <source>
        <dbReference type="Proteomes" id="UP000683360"/>
    </source>
</evidence>
<sequence>MSEKRLQEFLETVRSDLDRTVNFWVKHSHDTVNGGFFNCIDKDGKIYDETKHVWLQARQVWMYARLYKEMKRFQKPEILEAAIKGAEFLQKFARNPETYRCYFALTKEGKPVKIQRTIFSECFYLMAMSELGIVTGKQSYKKEALMMMDKIVHWVMEDDTEIGRQSLEGAPPHSSLAVPMMMMGIISQIETMDNSLSNKYSKATDWAVAEVFKHVKVWIIEGSNDGYSERCNEMELLYWRMLVWTAVNSRGSGGRLMTPGHAIEAGWFLLDLASRKNKTELAETAIQTFMINPYNYGWDNQYGGLYYFLDVDGWSPAQLEWDLKLWWPHNEAMISFLMAYKHTKDVKYLDIFARIFDYSYSHFVDKEQGEWYGYLDREGKVKIRSKGGVWKGCFHVPRALMMCEQMLEAMNK</sequence>